<evidence type="ECO:0000256" key="5">
    <source>
        <dbReference type="ARBA" id="ARBA00022692"/>
    </source>
</evidence>
<dbReference type="InterPro" id="IPR013233">
    <property type="entry name" value="PIG-X/PBN1"/>
</dbReference>
<evidence type="ECO:0000256" key="3">
    <source>
        <dbReference type="ARBA" id="ARBA00010345"/>
    </source>
</evidence>
<comment type="pathway">
    <text evidence="2 10">Glycolipid biosynthesis; glycosylphosphatidylinositol-anchor biosynthesis.</text>
</comment>
<evidence type="ECO:0000256" key="6">
    <source>
        <dbReference type="ARBA" id="ARBA00022824"/>
    </source>
</evidence>
<comment type="function">
    <text evidence="10">Required for proper folding and/or the stability of a subset of proteins in the endoplasmic reticulum. Component of glycosylphosphatidylinositol-mannosyltransferase 1 which transfers the first of the 4 mannoses in the GPI-anchor precursors during GPI-anchor biosynthesis. Probably acts by stabilizing the mannosyltransferase GPI14.</text>
</comment>
<dbReference type="SMART" id="SM00780">
    <property type="entry name" value="PIG-X"/>
    <property type="match status" value="1"/>
</dbReference>
<keyword evidence="7" id="KW-1133">Transmembrane helix</keyword>
<protein>
    <recommendedName>
        <fullName evidence="10">Protein PBN1</fullName>
    </recommendedName>
</protein>
<dbReference type="PANTHER" id="PTHR28650:SF1">
    <property type="entry name" value="PHOSPHATIDYLINOSITOL-GLYCAN BIOSYNTHESIS CLASS X PROTEIN"/>
    <property type="match status" value="1"/>
</dbReference>
<keyword evidence="12" id="KW-1185">Reference proteome</keyword>
<dbReference type="OrthoDB" id="5546453at2759"/>
<dbReference type="InterPro" id="IPR040039">
    <property type="entry name" value="PIGX"/>
</dbReference>
<comment type="subcellular location">
    <subcellularLocation>
        <location evidence="1 10">Endoplasmic reticulum membrane</location>
        <topology evidence="1 10">Single-pass membrane protein</topology>
    </subcellularLocation>
</comment>
<dbReference type="GO" id="GO:0006506">
    <property type="term" value="P:GPI anchor biosynthetic process"/>
    <property type="evidence" value="ECO:0007669"/>
    <property type="project" value="UniProtKB-KW"/>
</dbReference>
<sequence length="224" mass="25136">MISSTCSTRTSSRRPSTTMQVKGFHSTFSTSIPLHARHEYAACNLFVLHELPADIIIDSFELNDHGLSFQFVGNTNLELPMSGVANESGWLLVAVKPEADLIVVDVPLHVRYGVPQEGHDPRHIIQLPPPTCFWACPSSYKSLHNTLPSQSPKFHLLNSSAQFEIFQHTTSSLLSFDIPVGNINHTLYIELCTVTVTLLAFVYVVQHCWTISKTLYYDVHLKMQ</sequence>
<keyword evidence="8" id="KW-0472">Membrane</keyword>
<proteinExistence type="inferred from homology"/>
<evidence type="ECO:0000313" key="12">
    <source>
        <dbReference type="Proteomes" id="UP000719766"/>
    </source>
</evidence>
<organism evidence="11 12">
    <name type="scientific">Suillus plorans</name>
    <dbReference type="NCBI Taxonomy" id="116603"/>
    <lineage>
        <taxon>Eukaryota</taxon>
        <taxon>Fungi</taxon>
        <taxon>Dikarya</taxon>
        <taxon>Basidiomycota</taxon>
        <taxon>Agaricomycotina</taxon>
        <taxon>Agaricomycetes</taxon>
        <taxon>Agaricomycetidae</taxon>
        <taxon>Boletales</taxon>
        <taxon>Suillineae</taxon>
        <taxon>Suillaceae</taxon>
        <taxon>Suillus</taxon>
    </lineage>
</organism>
<keyword evidence="5" id="KW-0812">Transmembrane</keyword>
<comment type="caution">
    <text evidence="11">The sequence shown here is derived from an EMBL/GenBank/DDBJ whole genome shotgun (WGS) entry which is preliminary data.</text>
</comment>
<evidence type="ECO:0000256" key="7">
    <source>
        <dbReference type="ARBA" id="ARBA00022989"/>
    </source>
</evidence>
<name>A0A9P7AAN4_9AGAM</name>
<keyword evidence="4 10" id="KW-0337">GPI-anchor biosynthesis</keyword>
<evidence type="ECO:0000313" key="11">
    <source>
        <dbReference type="EMBL" id="KAG1785173.1"/>
    </source>
</evidence>
<dbReference type="RefSeq" id="XP_041152658.1">
    <property type="nucleotide sequence ID" value="XM_041309227.1"/>
</dbReference>
<dbReference type="Proteomes" id="UP000719766">
    <property type="component" value="Unassembled WGS sequence"/>
</dbReference>
<keyword evidence="6 10" id="KW-0256">Endoplasmic reticulum</keyword>
<evidence type="ECO:0000256" key="4">
    <source>
        <dbReference type="ARBA" id="ARBA00022502"/>
    </source>
</evidence>
<dbReference type="Pfam" id="PF08320">
    <property type="entry name" value="PIG-X"/>
    <property type="match status" value="1"/>
</dbReference>
<dbReference type="GeneID" id="64602991"/>
<evidence type="ECO:0000256" key="1">
    <source>
        <dbReference type="ARBA" id="ARBA00004389"/>
    </source>
</evidence>
<dbReference type="PANTHER" id="PTHR28650">
    <property type="entry name" value="PHOSPHATIDYLINOSITOL-GLYCAN BIOSYNTHESIS CLASS X PROTEIN"/>
    <property type="match status" value="1"/>
</dbReference>
<comment type="similarity">
    <text evidence="3 10">Belongs to the PIGX family.</text>
</comment>
<dbReference type="AlphaFoldDB" id="A0A9P7AAN4"/>
<gene>
    <name evidence="11" type="ORF">HD556DRAFT_152406</name>
</gene>
<dbReference type="EMBL" id="JABBWE010000117">
    <property type="protein sequence ID" value="KAG1785173.1"/>
    <property type="molecule type" value="Genomic_DNA"/>
</dbReference>
<reference evidence="11" key="1">
    <citation type="journal article" date="2020" name="New Phytol.">
        <title>Comparative genomics reveals dynamic genome evolution in host specialist ectomycorrhizal fungi.</title>
        <authorList>
            <person name="Lofgren L.A."/>
            <person name="Nguyen N.H."/>
            <person name="Vilgalys R."/>
            <person name="Ruytinx J."/>
            <person name="Liao H.L."/>
            <person name="Branco S."/>
            <person name="Kuo A."/>
            <person name="LaButti K."/>
            <person name="Lipzen A."/>
            <person name="Andreopoulos W."/>
            <person name="Pangilinan J."/>
            <person name="Riley R."/>
            <person name="Hundley H."/>
            <person name="Na H."/>
            <person name="Barry K."/>
            <person name="Grigoriev I.V."/>
            <person name="Stajich J.E."/>
            <person name="Kennedy P.G."/>
        </authorList>
    </citation>
    <scope>NUCLEOTIDE SEQUENCE</scope>
    <source>
        <strain evidence="11">S12</strain>
    </source>
</reference>
<dbReference type="GO" id="GO:0005789">
    <property type="term" value="C:endoplasmic reticulum membrane"/>
    <property type="evidence" value="ECO:0007669"/>
    <property type="project" value="UniProtKB-SubCell"/>
</dbReference>
<accession>A0A9P7AAN4</accession>
<keyword evidence="9" id="KW-0325">Glycoprotein</keyword>
<evidence type="ECO:0000256" key="8">
    <source>
        <dbReference type="ARBA" id="ARBA00023136"/>
    </source>
</evidence>
<evidence type="ECO:0000256" key="2">
    <source>
        <dbReference type="ARBA" id="ARBA00004687"/>
    </source>
</evidence>
<evidence type="ECO:0000256" key="10">
    <source>
        <dbReference type="RuleBase" id="RU366056"/>
    </source>
</evidence>
<evidence type="ECO:0000256" key="9">
    <source>
        <dbReference type="ARBA" id="ARBA00023180"/>
    </source>
</evidence>